<dbReference type="InterPro" id="IPR006680">
    <property type="entry name" value="Amidohydro-rel"/>
</dbReference>
<dbReference type="PANTHER" id="PTHR21240">
    <property type="entry name" value="2-AMINO-3-CARBOXYLMUCONATE-6-SEMIALDEHYDE DECARBOXYLASE"/>
    <property type="match status" value="1"/>
</dbReference>
<organism evidence="3 4">
    <name type="scientific">Streptomyces nigrescens</name>
    <dbReference type="NCBI Taxonomy" id="1920"/>
    <lineage>
        <taxon>Bacteria</taxon>
        <taxon>Bacillati</taxon>
        <taxon>Actinomycetota</taxon>
        <taxon>Actinomycetes</taxon>
        <taxon>Kitasatosporales</taxon>
        <taxon>Streptomycetaceae</taxon>
        <taxon>Streptomyces</taxon>
    </lineage>
</organism>
<accession>A0ABM8A0C6</accession>
<evidence type="ECO:0000313" key="4">
    <source>
        <dbReference type="Proteomes" id="UP001059597"/>
    </source>
</evidence>
<gene>
    <name evidence="3" type="ORF">HEK616_55740</name>
</gene>
<name>A0ABM8A0C6_STRNI</name>
<keyword evidence="1" id="KW-0456">Lyase</keyword>
<proteinExistence type="predicted"/>
<feature type="domain" description="Amidohydrolase-related" evidence="2">
    <location>
        <begin position="8"/>
        <end position="317"/>
    </location>
</feature>
<protein>
    <submittedName>
        <fullName evidence="3">Amidohydrolase</fullName>
    </submittedName>
</protein>
<dbReference type="CDD" id="cd01292">
    <property type="entry name" value="metallo-dependent_hydrolases"/>
    <property type="match status" value="1"/>
</dbReference>
<evidence type="ECO:0000259" key="2">
    <source>
        <dbReference type="Pfam" id="PF04909"/>
    </source>
</evidence>
<dbReference type="Pfam" id="PF04909">
    <property type="entry name" value="Amidohydro_2"/>
    <property type="match status" value="1"/>
</dbReference>
<dbReference type="EMBL" id="AP026073">
    <property type="protein sequence ID" value="BDM72087.1"/>
    <property type="molecule type" value="Genomic_DNA"/>
</dbReference>
<dbReference type="SUPFAM" id="SSF51556">
    <property type="entry name" value="Metallo-dependent hydrolases"/>
    <property type="match status" value="1"/>
</dbReference>
<dbReference type="RefSeq" id="WP_261955560.1">
    <property type="nucleotide sequence ID" value="NZ_AP026073.1"/>
</dbReference>
<dbReference type="Gene3D" id="3.20.20.140">
    <property type="entry name" value="Metal-dependent hydrolases"/>
    <property type="match status" value="1"/>
</dbReference>
<dbReference type="InterPro" id="IPR032466">
    <property type="entry name" value="Metal_Hydrolase"/>
</dbReference>
<evidence type="ECO:0000313" key="3">
    <source>
        <dbReference type="EMBL" id="BDM72087.1"/>
    </source>
</evidence>
<dbReference type="Proteomes" id="UP001059597">
    <property type="component" value="Chromosome"/>
</dbReference>
<dbReference type="InterPro" id="IPR032465">
    <property type="entry name" value="ACMSD"/>
</dbReference>
<evidence type="ECO:0000256" key="1">
    <source>
        <dbReference type="ARBA" id="ARBA00023239"/>
    </source>
</evidence>
<reference evidence="3" key="1">
    <citation type="submission" date="2022-06" db="EMBL/GenBank/DDBJ databases">
        <title>Complete genome sequence of Streptomyces nigrescens HEK616.</title>
        <authorList>
            <person name="Asamizu S."/>
            <person name="Onaka H."/>
        </authorList>
    </citation>
    <scope>NUCLEOTIDE SEQUENCE</scope>
    <source>
        <strain evidence="3">HEK616</strain>
    </source>
</reference>
<dbReference type="PANTHER" id="PTHR21240:SF28">
    <property type="entry name" value="ISO-OROTATE DECARBOXYLASE (EUROFUNG)"/>
    <property type="match status" value="1"/>
</dbReference>
<keyword evidence="4" id="KW-1185">Reference proteome</keyword>
<sequence>MNRLPPLIDVHHHAIPPAYAQALGNRVAIPGVDYPTWTPEESLAVMDRNGIATAVLSITAPGVTFLDGDEDPSAARRMARTVNEYFAGLIEAHPDRFAAFAVLPLSDPAAAKDELAYAVDELKLDGAGVLTSYQGRYLGDPAFEPVLAELAERGVPVHVHPGTPPTRDLATFDLPPSLYEFTFETTRTVASLLFNGVLDRLPELKMIVSHAGGTLPFLAQRLTYGPTIGRYLTERAPADVIGTLRRLYYDIAMSANEFALPALQKLADPERILYGSDFPFMPAAHTAENTAGFAEYDGWGEEERAAVGRTNALALFPRLAALSG</sequence>